<evidence type="ECO:0000256" key="1">
    <source>
        <dbReference type="SAM" id="Phobius"/>
    </source>
</evidence>
<sequence length="168" mass="19452">EILIFSYNSDTFYKVLSAFGILQTIFWINLSSLSLVEVKSDRDVSFLSEFQQKHKNKLAGGIILLGWGIIFITFLFFSLMYPLRTVKKIALLKNNKEIQLFTYSFFGKTRSLKVNLDDISCKQSREAKGSHLPMKIRGKFFYFLLDKKSGTFHEPKLFDQVVGLNRSL</sequence>
<dbReference type="HOGENOM" id="CLU_099187_0_0_1"/>
<dbReference type="EMBL" id="KB096742">
    <property type="protein sequence ID" value="ESO02635.1"/>
    <property type="molecule type" value="Genomic_DNA"/>
</dbReference>
<proteinExistence type="predicted"/>
<reference evidence="4" key="1">
    <citation type="submission" date="2012-12" db="EMBL/GenBank/DDBJ databases">
        <authorList>
            <person name="Hellsten U."/>
            <person name="Grimwood J."/>
            <person name="Chapman J.A."/>
            <person name="Shapiro H."/>
            <person name="Aerts A."/>
            <person name="Otillar R.P."/>
            <person name="Terry A.Y."/>
            <person name="Boore J.L."/>
            <person name="Simakov O."/>
            <person name="Marletaz F."/>
            <person name="Cho S.-J."/>
            <person name="Edsinger-Gonzales E."/>
            <person name="Havlak P."/>
            <person name="Kuo D.-H."/>
            <person name="Larsson T."/>
            <person name="Lv J."/>
            <person name="Arendt D."/>
            <person name="Savage R."/>
            <person name="Osoegawa K."/>
            <person name="de Jong P."/>
            <person name="Lindberg D.R."/>
            <person name="Seaver E.C."/>
            <person name="Weisblat D.A."/>
            <person name="Putnam N.H."/>
            <person name="Grigoriev I.V."/>
            <person name="Rokhsar D.S."/>
        </authorList>
    </citation>
    <scope>NUCLEOTIDE SEQUENCE</scope>
</reference>
<dbReference type="Proteomes" id="UP000015101">
    <property type="component" value="Unassembled WGS sequence"/>
</dbReference>
<feature type="transmembrane region" description="Helical" evidence="1">
    <location>
        <begin position="58"/>
        <end position="83"/>
    </location>
</feature>
<reference evidence="3" key="3">
    <citation type="submission" date="2015-06" db="UniProtKB">
        <authorList>
            <consortium name="EnsemblMetazoa"/>
        </authorList>
    </citation>
    <scope>IDENTIFICATION</scope>
</reference>
<dbReference type="OMA" id="KQVSCMA"/>
<evidence type="ECO:0008006" key="5">
    <source>
        <dbReference type="Google" id="ProtNLM"/>
    </source>
</evidence>
<dbReference type="InterPro" id="IPR026100">
    <property type="entry name" value="Tmem223"/>
</dbReference>
<dbReference type="GO" id="GO:0005739">
    <property type="term" value="C:mitochondrion"/>
    <property type="evidence" value="ECO:0000318"/>
    <property type="project" value="GO_Central"/>
</dbReference>
<organism evidence="3 4">
    <name type="scientific">Helobdella robusta</name>
    <name type="common">Californian leech</name>
    <dbReference type="NCBI Taxonomy" id="6412"/>
    <lineage>
        <taxon>Eukaryota</taxon>
        <taxon>Metazoa</taxon>
        <taxon>Spiralia</taxon>
        <taxon>Lophotrochozoa</taxon>
        <taxon>Annelida</taxon>
        <taxon>Clitellata</taxon>
        <taxon>Hirudinea</taxon>
        <taxon>Rhynchobdellida</taxon>
        <taxon>Glossiphoniidae</taxon>
        <taxon>Helobdella</taxon>
    </lineage>
</organism>
<keyword evidence="4" id="KW-1185">Reference proteome</keyword>
<reference evidence="2 4" key="2">
    <citation type="journal article" date="2013" name="Nature">
        <title>Insights into bilaterian evolution from three spiralian genomes.</title>
        <authorList>
            <person name="Simakov O."/>
            <person name="Marletaz F."/>
            <person name="Cho S.J."/>
            <person name="Edsinger-Gonzales E."/>
            <person name="Havlak P."/>
            <person name="Hellsten U."/>
            <person name="Kuo D.H."/>
            <person name="Larsson T."/>
            <person name="Lv J."/>
            <person name="Arendt D."/>
            <person name="Savage R."/>
            <person name="Osoegawa K."/>
            <person name="de Jong P."/>
            <person name="Grimwood J."/>
            <person name="Chapman J.A."/>
            <person name="Shapiro H."/>
            <person name="Aerts A."/>
            <person name="Otillar R.P."/>
            <person name="Terry A.Y."/>
            <person name="Boore J.L."/>
            <person name="Grigoriev I.V."/>
            <person name="Lindberg D.R."/>
            <person name="Seaver E.C."/>
            <person name="Weisblat D.A."/>
            <person name="Putnam N.H."/>
            <person name="Rokhsar D.S."/>
        </authorList>
    </citation>
    <scope>NUCLEOTIDE SEQUENCE</scope>
</reference>
<keyword evidence="1" id="KW-0812">Transmembrane</keyword>
<dbReference type="FunCoup" id="T1EH32">
    <property type="interactions" value="349"/>
</dbReference>
<gene>
    <name evidence="3" type="primary">20195882</name>
    <name evidence="2" type="ORF">HELRODRAFT_124858</name>
</gene>
<dbReference type="Pfam" id="PF06979">
    <property type="entry name" value="TMEM70"/>
    <property type="match status" value="1"/>
</dbReference>
<dbReference type="KEGG" id="hro:HELRODRAFT_124858"/>
<dbReference type="STRING" id="6412.T1EH32"/>
<name>T1EH32_HELRO</name>
<protein>
    <recommendedName>
        <fullName evidence="5">Transmembrane protein 223</fullName>
    </recommendedName>
</protein>
<dbReference type="EnsemblMetazoa" id="HelroT124858">
    <property type="protein sequence ID" value="HelroP124858"/>
    <property type="gene ID" value="HelroG124858"/>
</dbReference>
<evidence type="ECO:0000313" key="2">
    <source>
        <dbReference type="EMBL" id="ESO02635.1"/>
    </source>
</evidence>
<dbReference type="CTD" id="20195882"/>
<feature type="transmembrane region" description="Helical" evidence="1">
    <location>
        <begin position="12"/>
        <end position="30"/>
    </location>
</feature>
<evidence type="ECO:0000313" key="4">
    <source>
        <dbReference type="Proteomes" id="UP000015101"/>
    </source>
</evidence>
<dbReference type="PANTHER" id="PTHR14549">
    <property type="entry name" value="TRANSMEMBRANE PROTEIN 223"/>
    <property type="match status" value="1"/>
</dbReference>
<dbReference type="RefSeq" id="XP_009020043.1">
    <property type="nucleotide sequence ID" value="XM_009021795.1"/>
</dbReference>
<dbReference type="InParanoid" id="T1EH32"/>
<dbReference type="AlphaFoldDB" id="T1EH32"/>
<keyword evidence="1" id="KW-0472">Membrane</keyword>
<dbReference type="eggNOG" id="ENOG502S0RN">
    <property type="taxonomic scope" value="Eukaryota"/>
</dbReference>
<accession>T1EH32</accession>
<dbReference type="EMBL" id="AMQM01000975">
    <property type="status" value="NOT_ANNOTATED_CDS"/>
    <property type="molecule type" value="Genomic_DNA"/>
</dbReference>
<dbReference type="InterPro" id="IPR045325">
    <property type="entry name" value="TMEM70/TMEM186/TMEM223"/>
</dbReference>
<keyword evidence="1" id="KW-1133">Transmembrane helix</keyword>
<dbReference type="OrthoDB" id="5950063at2759"/>
<dbReference type="PANTHER" id="PTHR14549:SF2">
    <property type="entry name" value="TRANSMEMBRANE PROTEIN 223"/>
    <property type="match status" value="1"/>
</dbReference>
<dbReference type="GeneID" id="20195882"/>
<evidence type="ECO:0000313" key="3">
    <source>
        <dbReference type="EnsemblMetazoa" id="HelroP124858"/>
    </source>
</evidence>